<name>A0A6J8EMN5_MYTCO</name>
<dbReference type="Gene3D" id="1.10.287.1490">
    <property type="match status" value="1"/>
</dbReference>
<evidence type="ECO:0000313" key="4">
    <source>
        <dbReference type="EMBL" id="CAC5421834.1"/>
    </source>
</evidence>
<feature type="transmembrane region" description="Helical" evidence="3">
    <location>
        <begin position="976"/>
        <end position="994"/>
    </location>
</feature>
<keyword evidence="3" id="KW-1133">Transmembrane helix</keyword>
<keyword evidence="3" id="KW-0812">Transmembrane</keyword>
<keyword evidence="3" id="KW-0472">Membrane</keyword>
<dbReference type="OrthoDB" id="6116533at2759"/>
<evidence type="ECO:0000256" key="2">
    <source>
        <dbReference type="SAM" id="MobiDB-lite"/>
    </source>
</evidence>
<organism evidence="4 5">
    <name type="scientific">Mytilus coruscus</name>
    <name type="common">Sea mussel</name>
    <dbReference type="NCBI Taxonomy" id="42192"/>
    <lineage>
        <taxon>Eukaryota</taxon>
        <taxon>Metazoa</taxon>
        <taxon>Spiralia</taxon>
        <taxon>Lophotrochozoa</taxon>
        <taxon>Mollusca</taxon>
        <taxon>Bivalvia</taxon>
        <taxon>Autobranchia</taxon>
        <taxon>Pteriomorphia</taxon>
        <taxon>Mytilida</taxon>
        <taxon>Mytiloidea</taxon>
        <taxon>Mytilidae</taxon>
        <taxon>Mytilinae</taxon>
        <taxon>Mytilus</taxon>
    </lineage>
</organism>
<dbReference type="SUPFAM" id="SSF57997">
    <property type="entry name" value="Tropomyosin"/>
    <property type="match status" value="2"/>
</dbReference>
<feature type="region of interest" description="Disordered" evidence="2">
    <location>
        <begin position="1"/>
        <end position="29"/>
    </location>
</feature>
<feature type="transmembrane region" description="Helical" evidence="3">
    <location>
        <begin position="431"/>
        <end position="449"/>
    </location>
</feature>
<feature type="transmembrane region" description="Helical" evidence="3">
    <location>
        <begin position="659"/>
        <end position="678"/>
    </location>
</feature>
<evidence type="ECO:0000313" key="5">
    <source>
        <dbReference type="Proteomes" id="UP000507470"/>
    </source>
</evidence>
<gene>
    <name evidence="4" type="ORF">MCOR_53919</name>
</gene>
<accession>A0A6J8EMN5</accession>
<feature type="coiled-coil region" evidence="1">
    <location>
        <begin position="104"/>
        <end position="138"/>
    </location>
</feature>
<proteinExistence type="predicted"/>
<feature type="compositionally biased region" description="Basic and acidic residues" evidence="2">
    <location>
        <begin position="1"/>
        <end position="14"/>
    </location>
</feature>
<evidence type="ECO:0000256" key="3">
    <source>
        <dbReference type="SAM" id="Phobius"/>
    </source>
</evidence>
<dbReference type="Gene3D" id="1.20.5.170">
    <property type="match status" value="1"/>
</dbReference>
<dbReference type="AlphaFoldDB" id="A0A6J8EMN5"/>
<protein>
    <submittedName>
        <fullName evidence="4">Uncharacterized protein</fullName>
    </submittedName>
</protein>
<keyword evidence="1" id="KW-0175">Coiled coil</keyword>
<reference evidence="4 5" key="1">
    <citation type="submission" date="2020-06" db="EMBL/GenBank/DDBJ databases">
        <authorList>
            <person name="Li R."/>
            <person name="Bekaert M."/>
        </authorList>
    </citation>
    <scope>NUCLEOTIDE SEQUENCE [LARGE SCALE GENOMIC DNA]</scope>
    <source>
        <strain evidence="5">wild</strain>
    </source>
</reference>
<dbReference type="EMBL" id="CACVKT020009390">
    <property type="protein sequence ID" value="CAC5421834.1"/>
    <property type="molecule type" value="Genomic_DNA"/>
</dbReference>
<evidence type="ECO:0000256" key="1">
    <source>
        <dbReference type="SAM" id="Coils"/>
    </source>
</evidence>
<keyword evidence="5" id="KW-1185">Reference proteome</keyword>
<feature type="transmembrane region" description="Helical" evidence="3">
    <location>
        <begin position="47"/>
        <end position="66"/>
    </location>
</feature>
<dbReference type="Proteomes" id="UP000507470">
    <property type="component" value="Unassembled WGS sequence"/>
</dbReference>
<sequence>MTTRTESRKSRKNDPPTNDSGDISNPSVEDKWRPREVKVLGRASEHFTFQVSIPAVVLTIAVAVYIRQVQNDYENKFARLMKNVGYMKKLETLSKQVPFLEDGLSKLGERLAQIDERVVDMQSEINKANDNLTNVEMRINSISEISSKLEVDLPKQQERFTEITNKIHKTNNDFSNFSKTIDSINDETNDMKKKLEMAFQNQTSLNGLLINTTAQAEYVNSSVSEVQTVITEINKHLPSLDNMNKSVTLILSIDHLLPRLQRRLDENKVRVHGLEMGLNNTESRFKDIKEKSESVSETVSHAMEKQTNIEKEVKLSNDHLATLKQDMSNTDGNIRSRLTKLTGDLETSEEIILESTNKLNDKISSTEGRIGSMVNKVDIYSGKLENFKSDVDSLSDDVKEMKPIVEYTGPKVQELDIQVRNLQSQNTGMDVYKMVAFILIGVLYCLILYTHVYGGTQLREIQSSEPHLTSSFMPQKPQSILDRIHSVPVLQNKVCVLSFYSETMNLHKKLVDSALATSRKGNRMEVIHHLVKKHEDILSIPNARYIFVFVDFNERNVILENPGQDLGDKKLVTVQAAQKIGADVFVTYVRDKGSNQLFPGSSVKIFSDVDMVKTCDKNKTTSKRFNEHCNYLDANKCYVWSVKLRFQNAIRESSFYKHLSSLLFLLLGILVIIILSLYTKVDTLQSNTQILLEKINQLETESNEKFSNFVKETKSCTASIQKIKRNEERMIDASNKISDILLSVGSLRNDFETNITKMKEMLSKQKSNLDSVSKKIETVITKQNNVMTMKKEMNAVKRSIEQCLTLKDDLLGNNDRLRNVNTQMEKFNIDSSILQQEHNRFSQKIHDNYKEMIQLKAFTQKHVFDNEAYVNSSFKMLKNDVEKINQNISTIYVNFSTELIMLDNLKVLVETVQQVEIKKIEDNFDKTQQSVSSLSKEVNIHSEEISKIPERLHTLNKTTEILIKDIGDKLFMVQKMTVVLVLLGFTLCGARFYNRKTKIDVMEKKIQYLTVNKDKPSLQFESLSIVEQMKRRQPEELENKFCVVSFSQETHNKHRRITRPSVEGRLRIKKMDEADFVVTNDKSVLNIPRCKVILVFVDHNQKDVILETPSVDEEDIKLLTVQVCRKMGGDVFVIYVGDEGSESLMAGCLYNPQLTTVA</sequence>
<feature type="compositionally biased region" description="Polar residues" evidence="2">
    <location>
        <begin position="15"/>
        <end position="27"/>
    </location>
</feature>